<proteinExistence type="predicted"/>
<comment type="caution">
    <text evidence="1">The sequence shown here is derived from an EMBL/GenBank/DDBJ whole genome shotgun (WGS) entry which is preliminary data.</text>
</comment>
<evidence type="ECO:0000313" key="1">
    <source>
        <dbReference type="EMBL" id="KAI8009617.1"/>
    </source>
</evidence>
<dbReference type="Proteomes" id="UP001060215">
    <property type="component" value="Chromosome 5"/>
</dbReference>
<accession>A0ACC0H7V5</accession>
<keyword evidence="2" id="KW-1185">Reference proteome</keyword>
<sequence length="204" mass="21539">MQCCHEYVISASLQRENISLTHRKKLTKLPQKPKLYKKSSSLPAFFITTTTQYNTFSYSSLTLIISLATMASNPKTLLPSLLILSLLLLSIAGHAMAGREIPTNSQNTDDMKKPESFIDSDGSVLIPGIGRFMLPRLGTGFNPFTYNPVTGTSGGTGIGGGIGDDSGSATHEYVPGGDDTLVPNPGVEVPNPGNVGSNPAAAQP</sequence>
<gene>
    <name evidence="1" type="ORF">LOK49_LG06G01664</name>
</gene>
<protein>
    <submittedName>
        <fullName evidence="1">Cell wall protein</fullName>
    </submittedName>
</protein>
<evidence type="ECO:0000313" key="2">
    <source>
        <dbReference type="Proteomes" id="UP001060215"/>
    </source>
</evidence>
<organism evidence="1 2">
    <name type="scientific">Camellia lanceoleosa</name>
    <dbReference type="NCBI Taxonomy" id="1840588"/>
    <lineage>
        <taxon>Eukaryota</taxon>
        <taxon>Viridiplantae</taxon>
        <taxon>Streptophyta</taxon>
        <taxon>Embryophyta</taxon>
        <taxon>Tracheophyta</taxon>
        <taxon>Spermatophyta</taxon>
        <taxon>Magnoliopsida</taxon>
        <taxon>eudicotyledons</taxon>
        <taxon>Gunneridae</taxon>
        <taxon>Pentapetalae</taxon>
        <taxon>asterids</taxon>
        <taxon>Ericales</taxon>
        <taxon>Theaceae</taxon>
        <taxon>Camellia</taxon>
    </lineage>
</organism>
<dbReference type="EMBL" id="CM045762">
    <property type="protein sequence ID" value="KAI8009617.1"/>
    <property type="molecule type" value="Genomic_DNA"/>
</dbReference>
<name>A0ACC0H7V5_9ERIC</name>
<reference evidence="1 2" key="1">
    <citation type="journal article" date="2022" name="Plant J.">
        <title>Chromosome-level genome of Camellia lanceoleosa provides a valuable resource for understanding genome evolution and self-incompatibility.</title>
        <authorList>
            <person name="Gong W."/>
            <person name="Xiao S."/>
            <person name="Wang L."/>
            <person name="Liao Z."/>
            <person name="Chang Y."/>
            <person name="Mo W."/>
            <person name="Hu G."/>
            <person name="Li W."/>
            <person name="Zhao G."/>
            <person name="Zhu H."/>
            <person name="Hu X."/>
            <person name="Ji K."/>
            <person name="Xiang X."/>
            <person name="Song Q."/>
            <person name="Yuan D."/>
            <person name="Jin S."/>
            <person name="Zhang L."/>
        </authorList>
    </citation>
    <scope>NUCLEOTIDE SEQUENCE [LARGE SCALE GENOMIC DNA]</scope>
    <source>
        <strain evidence="1">SQ_2022a</strain>
    </source>
</reference>